<evidence type="ECO:0000313" key="2">
    <source>
        <dbReference type="Proteomes" id="UP001139263"/>
    </source>
</evidence>
<dbReference type="Proteomes" id="UP001139263">
    <property type="component" value="Unassembled WGS sequence"/>
</dbReference>
<dbReference type="Pfam" id="PF02635">
    <property type="entry name" value="DsrE"/>
    <property type="match status" value="1"/>
</dbReference>
<sequence>MSKVLILLNAGPEDPSRVESAFGLTNVLATSPDIEHVALIFFAHAVELLTHEIYIEKATSFIEKGALVLACQAHAEKRHIDDTLRAGSVPLKYVGQDIVSLVKDGYQVISF</sequence>
<comment type="caution">
    <text evidence="1">The sequence shown here is derived from an EMBL/GenBank/DDBJ whole genome shotgun (WGS) entry which is preliminary data.</text>
</comment>
<accession>A0A9X1V764</accession>
<keyword evidence="2" id="KW-1185">Reference proteome</keyword>
<name>A0A9X1V764_9BACL</name>
<dbReference type="SUPFAM" id="SSF75169">
    <property type="entry name" value="DsrEFH-like"/>
    <property type="match status" value="1"/>
</dbReference>
<gene>
    <name evidence="1" type="ORF">MM817_00676</name>
</gene>
<dbReference type="InterPro" id="IPR003787">
    <property type="entry name" value="Sulphur_relay_DsrE/F-like"/>
</dbReference>
<dbReference type="EMBL" id="JALBUF010000001">
    <property type="protein sequence ID" value="MCI0182417.1"/>
    <property type="molecule type" value="Genomic_DNA"/>
</dbReference>
<reference evidence="1" key="1">
    <citation type="submission" date="2022-03" db="EMBL/GenBank/DDBJ databases">
        <title>Draft Genome Sequence of Firmicute Strain S0AB, a Heterotrophic Iron/Sulfur-Oxidizing Extreme Acidophile.</title>
        <authorList>
            <person name="Vergara E."/>
            <person name="Pakostova E."/>
            <person name="Johnson D.B."/>
            <person name="Holmes D.S."/>
        </authorList>
    </citation>
    <scope>NUCLEOTIDE SEQUENCE</scope>
    <source>
        <strain evidence="1">S0AB</strain>
    </source>
</reference>
<evidence type="ECO:0000313" key="1">
    <source>
        <dbReference type="EMBL" id="MCI0182417.1"/>
    </source>
</evidence>
<proteinExistence type="predicted"/>
<dbReference type="RefSeq" id="WP_241712012.1">
    <property type="nucleotide sequence ID" value="NZ_JALBUF010000001.1"/>
</dbReference>
<protein>
    <submittedName>
        <fullName evidence="1">Uncharacterized protein</fullName>
    </submittedName>
</protein>
<dbReference type="AlphaFoldDB" id="A0A9X1V764"/>
<organism evidence="1 2">
    <name type="scientific">Sulfoacidibacillus ferrooxidans</name>
    <dbReference type="NCBI Taxonomy" id="2005001"/>
    <lineage>
        <taxon>Bacteria</taxon>
        <taxon>Bacillati</taxon>
        <taxon>Bacillota</taxon>
        <taxon>Bacilli</taxon>
        <taxon>Bacillales</taxon>
        <taxon>Alicyclobacillaceae</taxon>
        <taxon>Sulfoacidibacillus</taxon>
    </lineage>
</organism>
<dbReference type="Gene3D" id="3.40.1260.10">
    <property type="entry name" value="DsrEFH-like"/>
    <property type="match status" value="1"/>
</dbReference>
<dbReference type="InterPro" id="IPR027396">
    <property type="entry name" value="DsrEFH-like"/>
</dbReference>